<evidence type="ECO:0000313" key="2">
    <source>
        <dbReference type="Proteomes" id="UP001241072"/>
    </source>
</evidence>
<reference evidence="1 2" key="1">
    <citation type="submission" date="2023-07" db="EMBL/GenBank/DDBJ databases">
        <title>Protaetiibacter sp. nov WY-16 isolated from soil.</title>
        <authorList>
            <person name="Liu B."/>
            <person name="Wan Y."/>
        </authorList>
    </citation>
    <scope>NUCLEOTIDE SEQUENCE [LARGE SCALE GENOMIC DNA]</scope>
    <source>
        <strain evidence="1 2">WY-16</strain>
    </source>
</reference>
<evidence type="ECO:0008006" key="3">
    <source>
        <dbReference type="Google" id="ProtNLM"/>
    </source>
</evidence>
<evidence type="ECO:0000313" key="1">
    <source>
        <dbReference type="EMBL" id="MDO7882343.1"/>
    </source>
</evidence>
<sequence>MRRTTAAPDLMPILSPGRHRSAARGACFMEYASYLAGERWSDHPACTHALLAALARDVNDLTTAEGRGALVPLIPRVVGLDPADAEYGDEIAALAAAAALPVVSLERQRALAVGLLSLARRSADPRISDLTRSAFDSAPDAERWAVRYLDRSRAPHGSWARATEAIVHTAAVGIALACIDDPDAVLRSALVAAIEAAERRMPAPRLTREAQLIPG</sequence>
<name>A0ABT9BMT3_9MICO</name>
<accession>A0ABT9BMT3</accession>
<gene>
    <name evidence="1" type="ORF">Q5716_08920</name>
</gene>
<proteinExistence type="predicted"/>
<dbReference type="Proteomes" id="UP001241072">
    <property type="component" value="Unassembled WGS sequence"/>
</dbReference>
<keyword evidence="2" id="KW-1185">Reference proteome</keyword>
<organism evidence="1 2">
    <name type="scientific">Antiquaquibacter soli</name>
    <dbReference type="NCBI Taxonomy" id="3064523"/>
    <lineage>
        <taxon>Bacteria</taxon>
        <taxon>Bacillati</taxon>
        <taxon>Actinomycetota</taxon>
        <taxon>Actinomycetes</taxon>
        <taxon>Micrococcales</taxon>
        <taxon>Microbacteriaceae</taxon>
        <taxon>Antiquaquibacter</taxon>
    </lineage>
</organism>
<protein>
    <recommendedName>
        <fullName evidence="3">HEAT repeat domain-containing protein</fullName>
    </recommendedName>
</protein>
<comment type="caution">
    <text evidence="1">The sequence shown here is derived from an EMBL/GenBank/DDBJ whole genome shotgun (WGS) entry which is preliminary data.</text>
</comment>
<dbReference type="EMBL" id="JAUQUB010000001">
    <property type="protein sequence ID" value="MDO7882343.1"/>
    <property type="molecule type" value="Genomic_DNA"/>
</dbReference>
<dbReference type="RefSeq" id="WP_305002722.1">
    <property type="nucleotide sequence ID" value="NZ_JAUQUB010000001.1"/>
</dbReference>